<sequence length="94" mass="10667">MSRDQHSRGSWVDRVIFVESDRVAVEMAKLRPYLVLINAKSVPQTVRQIAVRYDEQYDARKPTCKVGSESADVVDETRESSPSLLPRRGAILVH</sequence>
<name>A0A2W5SIQ4_9CORY</name>
<comment type="caution">
    <text evidence="1">The sequence shown here is derived from an EMBL/GenBank/DDBJ whole genome shotgun (WGS) entry which is preliminary data.</text>
</comment>
<dbReference type="Proteomes" id="UP000249432">
    <property type="component" value="Unassembled WGS sequence"/>
</dbReference>
<accession>A0A2W5SIQ4</accession>
<evidence type="ECO:0000313" key="1">
    <source>
        <dbReference type="EMBL" id="PZR03049.1"/>
    </source>
</evidence>
<evidence type="ECO:0000313" key="2">
    <source>
        <dbReference type="Proteomes" id="UP000249432"/>
    </source>
</evidence>
<dbReference type="AlphaFoldDB" id="A0A2W5SIQ4"/>
<protein>
    <submittedName>
        <fullName evidence="1">Uncharacterized protein</fullName>
    </submittedName>
</protein>
<reference evidence="1 2" key="1">
    <citation type="submission" date="2017-08" db="EMBL/GenBank/DDBJ databases">
        <title>Infants hospitalized years apart are colonized by the same room-sourced microbial strains.</title>
        <authorList>
            <person name="Brooks B."/>
            <person name="Olm M.R."/>
            <person name="Firek B.A."/>
            <person name="Baker R."/>
            <person name="Thomas B.C."/>
            <person name="Morowitz M.J."/>
            <person name="Banfield J.F."/>
        </authorList>
    </citation>
    <scope>NUCLEOTIDE SEQUENCE [LARGE SCALE GENOMIC DNA]</scope>
    <source>
        <strain evidence="1">S2_003_000_R1_3</strain>
    </source>
</reference>
<proteinExistence type="predicted"/>
<gene>
    <name evidence="1" type="ORF">DI525_11150</name>
</gene>
<dbReference type="EMBL" id="QFRA01000076">
    <property type="protein sequence ID" value="PZR03049.1"/>
    <property type="molecule type" value="Genomic_DNA"/>
</dbReference>
<organism evidence="1 2">
    <name type="scientific">Corynebacterium kroppenstedtii</name>
    <dbReference type="NCBI Taxonomy" id="161879"/>
    <lineage>
        <taxon>Bacteria</taxon>
        <taxon>Bacillati</taxon>
        <taxon>Actinomycetota</taxon>
        <taxon>Actinomycetes</taxon>
        <taxon>Mycobacteriales</taxon>
        <taxon>Corynebacteriaceae</taxon>
        <taxon>Corynebacterium</taxon>
    </lineage>
</organism>